<dbReference type="InterPro" id="IPR021335">
    <property type="entry name" value="DUF2948"/>
</dbReference>
<dbReference type="OrthoDB" id="9806367at2"/>
<reference evidence="2 3" key="1">
    <citation type="journal article" date="2016" name="Environ. Microbiol.">
        <title>New Methyloceanibacter diversity from North Sea sediments includes methanotroph containing solely the soluble methane monooxygenase.</title>
        <authorList>
            <person name="Vekeman B."/>
            <person name="Kerckhof F.M."/>
            <person name="Cremers G."/>
            <person name="de Vos P."/>
            <person name="Vandamme P."/>
            <person name="Boon N."/>
            <person name="Op den Camp H.J."/>
            <person name="Heylen K."/>
        </authorList>
    </citation>
    <scope>NUCLEOTIDE SEQUENCE [LARGE SCALE GENOMIC DNA]</scope>
    <source>
        <strain evidence="2 3">R-67175</strain>
    </source>
</reference>
<sequence>MTPLKLLALDEEDLAVVSSHLQDAVVRVGDMAYLPSQKRFAAVLNRFDWERAAGGKAEDYRRRRTALRFDRVLSAKHKDLRPHVPDRVLSLLAIRFEATDAPSGRVTLDFSGDVTVQLEVECLEVELRDLGPAWPTRHKPEHPGQTSAGEQEAAGEDAAASAEDAGASGA</sequence>
<gene>
    <name evidence="2" type="ORF">AUC69_00585</name>
</gene>
<dbReference type="STRING" id="1774969.AUC69_00585"/>
<dbReference type="EMBL" id="LPWF01000013">
    <property type="protein sequence ID" value="ODS00406.1"/>
    <property type="molecule type" value="Genomic_DNA"/>
</dbReference>
<dbReference type="AlphaFoldDB" id="A0A1E3W3N1"/>
<dbReference type="RefSeq" id="WP_069440978.1">
    <property type="nucleotide sequence ID" value="NZ_LPWF01000013.1"/>
</dbReference>
<evidence type="ECO:0008006" key="4">
    <source>
        <dbReference type="Google" id="ProtNLM"/>
    </source>
</evidence>
<evidence type="ECO:0000313" key="3">
    <source>
        <dbReference type="Proteomes" id="UP000094472"/>
    </source>
</evidence>
<proteinExistence type="predicted"/>
<dbReference type="Proteomes" id="UP000094472">
    <property type="component" value="Unassembled WGS sequence"/>
</dbReference>
<comment type="caution">
    <text evidence="2">The sequence shown here is derived from an EMBL/GenBank/DDBJ whole genome shotgun (WGS) entry which is preliminary data.</text>
</comment>
<feature type="region of interest" description="Disordered" evidence="1">
    <location>
        <begin position="132"/>
        <end position="170"/>
    </location>
</feature>
<dbReference type="Pfam" id="PF11164">
    <property type="entry name" value="DUF2948"/>
    <property type="match status" value="1"/>
</dbReference>
<keyword evidence="3" id="KW-1185">Reference proteome</keyword>
<protein>
    <recommendedName>
        <fullName evidence="4">DUF2948 domain-containing protein</fullName>
    </recommendedName>
</protein>
<organism evidence="2 3">
    <name type="scientific">Methyloceanibacter superfactus</name>
    <dbReference type="NCBI Taxonomy" id="1774969"/>
    <lineage>
        <taxon>Bacteria</taxon>
        <taxon>Pseudomonadati</taxon>
        <taxon>Pseudomonadota</taxon>
        <taxon>Alphaproteobacteria</taxon>
        <taxon>Hyphomicrobiales</taxon>
        <taxon>Hyphomicrobiaceae</taxon>
        <taxon>Methyloceanibacter</taxon>
    </lineage>
</organism>
<evidence type="ECO:0000313" key="2">
    <source>
        <dbReference type="EMBL" id="ODS00406.1"/>
    </source>
</evidence>
<evidence type="ECO:0000256" key="1">
    <source>
        <dbReference type="SAM" id="MobiDB-lite"/>
    </source>
</evidence>
<accession>A0A1E3W3N1</accession>
<feature type="compositionally biased region" description="Low complexity" evidence="1">
    <location>
        <begin position="147"/>
        <end position="170"/>
    </location>
</feature>
<name>A0A1E3W3N1_9HYPH</name>